<sequence length="177" mass="19090">MSDLFLLSERQMARISPFFPLAHGVPRVDDRRVVSGIVYVIRNGLQLKDAPKDYGPHKTLYNRFIRWSRLLCAIGGAELSAGSLQIFAQNMTAGRGFMAFAAVVFGAAHPIGSALAALFFSVVGALGIRAQIVFGDAVPHDLLLALPYLATIVGVWVSGRLRGGAKTANGFAELRDY</sequence>
<comment type="caution">
    <text evidence="3">The sequence shown here is derived from an EMBL/GenBank/DDBJ whole genome shotgun (WGS) entry which is preliminary data.</text>
</comment>
<gene>
    <name evidence="3" type="ORF">G8E10_12975</name>
</gene>
<proteinExistence type="predicted"/>
<name>A0AA44CB56_9HYPH</name>
<dbReference type="EMBL" id="JAANCM010000006">
    <property type="protein sequence ID" value="NHT76653.1"/>
    <property type="molecule type" value="Genomic_DNA"/>
</dbReference>
<keyword evidence="1" id="KW-0472">Membrane</keyword>
<accession>A0AA44CB56</accession>
<evidence type="ECO:0000313" key="4">
    <source>
        <dbReference type="Proteomes" id="UP001155840"/>
    </source>
</evidence>
<dbReference type="PANTHER" id="PTHR43370">
    <property type="entry name" value="SUGAR ABC TRANSPORTER INTEGRAL MEMBRANE PROTEIN-RELATED"/>
    <property type="match status" value="1"/>
</dbReference>
<protein>
    <submittedName>
        <fullName evidence="3">Transposase</fullName>
    </submittedName>
</protein>
<dbReference type="PANTHER" id="PTHR43370:SF1">
    <property type="entry name" value="GUANOSINE ABC TRANSPORTER PERMEASE PROTEIN NUPQ"/>
    <property type="match status" value="1"/>
</dbReference>
<evidence type="ECO:0000313" key="3">
    <source>
        <dbReference type="EMBL" id="NHT76653.1"/>
    </source>
</evidence>
<evidence type="ECO:0000256" key="1">
    <source>
        <dbReference type="SAM" id="Phobius"/>
    </source>
</evidence>
<dbReference type="InterPro" id="IPR025161">
    <property type="entry name" value="IS402-like_dom"/>
</dbReference>
<organism evidence="3 4">
    <name type="scientific">Ferranicluibacter rubi</name>
    <dbReference type="NCBI Taxonomy" id="2715133"/>
    <lineage>
        <taxon>Bacteria</taxon>
        <taxon>Pseudomonadati</taxon>
        <taxon>Pseudomonadota</taxon>
        <taxon>Alphaproteobacteria</taxon>
        <taxon>Hyphomicrobiales</taxon>
        <taxon>Rhizobiaceae</taxon>
        <taxon>Ferranicluibacter</taxon>
    </lineage>
</organism>
<reference evidence="3" key="1">
    <citation type="submission" date="2020-03" db="EMBL/GenBank/DDBJ databases">
        <title>Ferranicluibacter endophyticum gen. nov., sp. nov., a new genus isolated from Rubus ulmifolius Schott. stem.</title>
        <authorList>
            <person name="Roca-Couso R."/>
            <person name="Flores-Felix J.D."/>
            <person name="Igual J.M."/>
            <person name="Rivas R."/>
        </authorList>
    </citation>
    <scope>NUCLEOTIDE SEQUENCE</scope>
    <source>
        <strain evidence="3">CRRU44</strain>
    </source>
</reference>
<dbReference type="Pfam" id="PF13340">
    <property type="entry name" value="DUF4096"/>
    <property type="match status" value="1"/>
</dbReference>
<evidence type="ECO:0000259" key="2">
    <source>
        <dbReference type="Pfam" id="PF13340"/>
    </source>
</evidence>
<dbReference type="AlphaFoldDB" id="A0AA44CB56"/>
<dbReference type="Proteomes" id="UP001155840">
    <property type="component" value="Unassembled WGS sequence"/>
</dbReference>
<feature type="domain" description="Insertion element IS402-like" evidence="2">
    <location>
        <begin position="7"/>
        <end position="69"/>
    </location>
</feature>
<feature type="transmembrane region" description="Helical" evidence="1">
    <location>
        <begin position="142"/>
        <end position="159"/>
    </location>
</feature>
<keyword evidence="1" id="KW-0812">Transmembrane</keyword>
<keyword evidence="1" id="KW-1133">Transmembrane helix</keyword>
<feature type="transmembrane region" description="Helical" evidence="1">
    <location>
        <begin position="97"/>
        <end position="122"/>
    </location>
</feature>
<keyword evidence="4" id="KW-1185">Reference proteome</keyword>